<proteinExistence type="predicted"/>
<evidence type="ECO:0000313" key="1">
    <source>
        <dbReference type="EMBL" id="SFI53439.1"/>
    </source>
</evidence>
<dbReference type="Gene3D" id="3.40.50.150">
    <property type="entry name" value="Vaccinia Virus protein VP39"/>
    <property type="match status" value="1"/>
</dbReference>
<dbReference type="PANTHER" id="PTHR35276:SF1">
    <property type="entry name" value="TRNA (MNM(5)S(2)U34)-METHYLTRANSFERASE, CHLOROPLASTIC"/>
    <property type="match status" value="1"/>
</dbReference>
<dbReference type="AlphaFoldDB" id="A0A1I3IZS0"/>
<dbReference type="Proteomes" id="UP000199518">
    <property type="component" value="Unassembled WGS sequence"/>
</dbReference>
<dbReference type="EMBL" id="FOQD01000010">
    <property type="protein sequence ID" value="SFI53439.1"/>
    <property type="molecule type" value="Genomic_DNA"/>
</dbReference>
<dbReference type="RefSeq" id="WP_175517457.1">
    <property type="nucleotide sequence ID" value="NZ_FOQD01000010.1"/>
</dbReference>
<dbReference type="InterPro" id="IPR010719">
    <property type="entry name" value="MnmM_MeTrfase"/>
</dbReference>
<dbReference type="SUPFAM" id="SSF53335">
    <property type="entry name" value="S-adenosyl-L-methionine-dependent methyltransferases"/>
    <property type="match status" value="1"/>
</dbReference>
<evidence type="ECO:0000313" key="2">
    <source>
        <dbReference type="Proteomes" id="UP000199518"/>
    </source>
</evidence>
<accession>A0A1I3IZS0</accession>
<sequence length="186" mass="19737">MVPLTQEAHDLVQGCLSPGDTAIDATAGNGHDALFLATTVGELGHVFAIDVQPAACAACQQRVSAAGQTNVQVIHGDHAQFEQLIPGEYRGKVAAVMFNLGYLPGGDKTIVTTAERTVRALAHSLEWLRDGGILCIIAYRGHPGGREEAAAVEAWLRERESEGHLRLTCATFSESQTPVLLALQKG</sequence>
<keyword evidence="2" id="KW-1185">Reference proteome</keyword>
<dbReference type="STRING" id="1576369.SAMN05421753_11011"/>
<dbReference type="CDD" id="cd02440">
    <property type="entry name" value="AdoMet_MTases"/>
    <property type="match status" value="1"/>
</dbReference>
<keyword evidence="1" id="KW-0808">Transferase</keyword>
<reference evidence="2" key="1">
    <citation type="submission" date="2016-10" db="EMBL/GenBank/DDBJ databases">
        <authorList>
            <person name="Varghese N."/>
            <person name="Submissions S."/>
        </authorList>
    </citation>
    <scope>NUCLEOTIDE SEQUENCE [LARGE SCALE GENOMIC DNA]</scope>
    <source>
        <strain evidence="2">DSM 26348</strain>
    </source>
</reference>
<dbReference type="GO" id="GO:0008168">
    <property type="term" value="F:methyltransferase activity"/>
    <property type="evidence" value="ECO:0007669"/>
    <property type="project" value="UniProtKB-KW"/>
</dbReference>
<dbReference type="Pfam" id="PF06962">
    <property type="entry name" value="rRNA_methylase"/>
    <property type="match status" value="1"/>
</dbReference>
<protein>
    <submittedName>
        <fullName evidence="1">Putative rRNA methylase</fullName>
    </submittedName>
</protein>
<name>A0A1I3IZS0_9PLAN</name>
<organism evidence="1 2">
    <name type="scientific">Planctomicrobium piriforme</name>
    <dbReference type="NCBI Taxonomy" id="1576369"/>
    <lineage>
        <taxon>Bacteria</taxon>
        <taxon>Pseudomonadati</taxon>
        <taxon>Planctomycetota</taxon>
        <taxon>Planctomycetia</taxon>
        <taxon>Planctomycetales</taxon>
        <taxon>Planctomycetaceae</taxon>
        <taxon>Planctomicrobium</taxon>
    </lineage>
</organism>
<dbReference type="InterPro" id="IPR029063">
    <property type="entry name" value="SAM-dependent_MTases_sf"/>
</dbReference>
<gene>
    <name evidence="1" type="ORF">SAMN05421753_11011</name>
</gene>
<keyword evidence="1" id="KW-0489">Methyltransferase</keyword>
<dbReference type="GO" id="GO:0032259">
    <property type="term" value="P:methylation"/>
    <property type="evidence" value="ECO:0007669"/>
    <property type="project" value="UniProtKB-KW"/>
</dbReference>
<dbReference type="PANTHER" id="PTHR35276">
    <property type="entry name" value="S-ADENOSYL-L-METHIONINE-DEPENDENT METHYLTRANSFERASES SUPERFAMILY PROTEIN"/>
    <property type="match status" value="1"/>
</dbReference>